<name>A0A8E2F4K4_9PEZI</name>
<organism evidence="2 3">
    <name type="scientific">Glonium stellatum</name>
    <dbReference type="NCBI Taxonomy" id="574774"/>
    <lineage>
        <taxon>Eukaryota</taxon>
        <taxon>Fungi</taxon>
        <taxon>Dikarya</taxon>
        <taxon>Ascomycota</taxon>
        <taxon>Pezizomycotina</taxon>
        <taxon>Dothideomycetes</taxon>
        <taxon>Pleosporomycetidae</taxon>
        <taxon>Gloniales</taxon>
        <taxon>Gloniaceae</taxon>
        <taxon>Glonium</taxon>
    </lineage>
</organism>
<dbReference type="EMBL" id="KV749296">
    <property type="protein sequence ID" value="OCL10193.1"/>
    <property type="molecule type" value="Genomic_DNA"/>
</dbReference>
<evidence type="ECO:0000313" key="2">
    <source>
        <dbReference type="EMBL" id="OCL10193.1"/>
    </source>
</evidence>
<dbReference type="AlphaFoldDB" id="A0A8E2F4K4"/>
<gene>
    <name evidence="2" type="ORF">AOQ84DRAFT_438497</name>
</gene>
<evidence type="ECO:0000313" key="3">
    <source>
        <dbReference type="Proteomes" id="UP000250140"/>
    </source>
</evidence>
<dbReference type="PANTHER" id="PTHR33112:SF16">
    <property type="entry name" value="HETEROKARYON INCOMPATIBILITY DOMAIN-CONTAINING PROTEIN"/>
    <property type="match status" value="1"/>
</dbReference>
<evidence type="ECO:0000259" key="1">
    <source>
        <dbReference type="Pfam" id="PF06985"/>
    </source>
</evidence>
<protein>
    <submittedName>
        <fullName evidence="2">HET-domain-containing protein</fullName>
    </submittedName>
</protein>
<reference evidence="2 3" key="1">
    <citation type="journal article" date="2016" name="Nat. Commun.">
        <title>Ectomycorrhizal ecology is imprinted in the genome of the dominant symbiotic fungus Cenococcum geophilum.</title>
        <authorList>
            <consortium name="DOE Joint Genome Institute"/>
            <person name="Peter M."/>
            <person name="Kohler A."/>
            <person name="Ohm R.A."/>
            <person name="Kuo A."/>
            <person name="Krutzmann J."/>
            <person name="Morin E."/>
            <person name="Arend M."/>
            <person name="Barry K.W."/>
            <person name="Binder M."/>
            <person name="Choi C."/>
            <person name="Clum A."/>
            <person name="Copeland A."/>
            <person name="Grisel N."/>
            <person name="Haridas S."/>
            <person name="Kipfer T."/>
            <person name="LaButti K."/>
            <person name="Lindquist E."/>
            <person name="Lipzen A."/>
            <person name="Maire R."/>
            <person name="Meier B."/>
            <person name="Mihaltcheva S."/>
            <person name="Molinier V."/>
            <person name="Murat C."/>
            <person name="Poggeler S."/>
            <person name="Quandt C.A."/>
            <person name="Sperisen C."/>
            <person name="Tritt A."/>
            <person name="Tisserant E."/>
            <person name="Crous P.W."/>
            <person name="Henrissat B."/>
            <person name="Nehls U."/>
            <person name="Egli S."/>
            <person name="Spatafora J.W."/>
            <person name="Grigoriev I.V."/>
            <person name="Martin F.M."/>
        </authorList>
    </citation>
    <scope>NUCLEOTIDE SEQUENCE [LARGE SCALE GENOMIC DNA]</scope>
    <source>
        <strain evidence="2 3">CBS 207.34</strain>
    </source>
</reference>
<accession>A0A8E2F4K4</accession>
<dbReference type="PANTHER" id="PTHR33112">
    <property type="entry name" value="DOMAIN PROTEIN, PUTATIVE-RELATED"/>
    <property type="match status" value="1"/>
</dbReference>
<dbReference type="InterPro" id="IPR010730">
    <property type="entry name" value="HET"/>
</dbReference>
<feature type="domain" description="Heterokaryon incompatibility" evidence="1">
    <location>
        <begin position="239"/>
        <end position="386"/>
    </location>
</feature>
<sequence length="755" mass="84544">MASSPTGSLPPGSIADSQPSSYGVHAVSIPLLCDQCENLFKTESSLRRTLRRGPRNLKYVSPADWAFVRQELHPRLSALRTCVAEGCALCAIILRALLTERSEEDLLWSNMAICLSTNPGGRSLMHPGQVCHLLVDAVLADAQSPIIRIEFALESNRDQPFQPELDRITQLRRELGDHGTDSACSFELASFWLHQCQSTHQYCRRVQSSRLPSRVLDVGTSVDSSEPFLYESKHEAGTYVTLSHCWGHSPISKTTVANLQDRKKSISMSTLQKTLRDAVTITRKFGIQYLWIDSLCIVQDSKEDWEAHSAHMCTIYRNAEFAIAAGYAVDSSGGCFSEREGLLCQPHLFARYESPGTTSAWLARLQPSKPIVSDSPLVHRAWIYQEEMLSPRMLYYDIDGIRWHCITAKGDERYPDLSLGSDSTSNFQRSFLSHLLLEDSENESSDEVDEEWLESPARMGRISLDPQDPIDKAVPVNRSVNTDWHQIIEEYSSRDLTRGTDRLAALLGIAEAVECKSGFKYVAGLWEESLYLDLLWSIAPDAHVNDQITRLDQPIAPSWSWASVTRPVCYPNSSDFPIRNVENVAVQVDGSPSCVAGTVQFRASTREAFTFRKDDGSHGLAVETENGLQGVSNIIWRPDEALANNTKLIVAEIARFYSSDLKQQTQTCNTVYALALVPVTTGFRRVGLVIWPGILFNWPTDIPQTPGCLDFDRNVYGNIRSIDKLYENTKLLPSPLHVKGEDILWPYIHTDVTII</sequence>
<dbReference type="Proteomes" id="UP000250140">
    <property type="component" value="Unassembled WGS sequence"/>
</dbReference>
<dbReference type="OrthoDB" id="5125733at2759"/>
<proteinExistence type="predicted"/>
<keyword evidence="3" id="KW-1185">Reference proteome</keyword>
<dbReference type="Pfam" id="PF06985">
    <property type="entry name" value="HET"/>
    <property type="match status" value="1"/>
</dbReference>